<accession>A0A1X1ESX7</accession>
<name>A0A1X1ESX7_PANCY</name>
<dbReference type="AlphaFoldDB" id="A0A1X1ESX7"/>
<dbReference type="Proteomes" id="UP000193749">
    <property type="component" value="Unassembled WGS sequence"/>
</dbReference>
<sequence>MPVKPFTEATSMTNQKTNRELVQAGHALANALSADSPLMEVAKLVSDISTRLDVAVVRGDELQQKLDSLAAGVTWKTGSPCIPEGSNERFWVTHRLKNGSLHVTDLFFFNCPAPKDEDAFCDAEMTTFDGDPYWPEGWHDLCSHPDFDYCYQKSDLDVLAYAEFIKPEPAKDGE</sequence>
<evidence type="ECO:0000313" key="1">
    <source>
        <dbReference type="EMBL" id="ORM93120.1"/>
    </source>
</evidence>
<protein>
    <submittedName>
        <fullName evidence="1">Uncharacterized protein</fullName>
    </submittedName>
</protein>
<keyword evidence="2" id="KW-1185">Reference proteome</keyword>
<dbReference type="STRING" id="55209.HA50_07085"/>
<dbReference type="RefSeq" id="WP_208617279.1">
    <property type="nucleotide sequence ID" value="NZ_JAGGMY010000001.1"/>
</dbReference>
<organism evidence="1 2">
    <name type="scientific">Pantoea cypripedii</name>
    <name type="common">Pectobacterium cypripedii</name>
    <name type="synonym">Erwinia cypripedii</name>
    <dbReference type="NCBI Taxonomy" id="55209"/>
    <lineage>
        <taxon>Bacteria</taxon>
        <taxon>Pseudomonadati</taxon>
        <taxon>Pseudomonadota</taxon>
        <taxon>Gammaproteobacteria</taxon>
        <taxon>Enterobacterales</taxon>
        <taxon>Erwiniaceae</taxon>
        <taxon>Pantoea</taxon>
    </lineage>
</organism>
<reference evidence="1 2" key="1">
    <citation type="journal article" date="2017" name="Antonie Van Leeuwenhoek">
        <title>Phylogenomic resolution of the bacterial genus Pantoea and its relationship with Erwinia and Tatumella.</title>
        <authorList>
            <person name="Palmer M."/>
            <person name="Steenkamp E.T."/>
            <person name="Coetzee M.P."/>
            <person name="Chan W.Y."/>
            <person name="van Zyl E."/>
            <person name="De Maayer P."/>
            <person name="Coutinho T.A."/>
            <person name="Blom J."/>
            <person name="Smits T.H."/>
            <person name="Duffy B."/>
            <person name="Venter S.N."/>
        </authorList>
    </citation>
    <scope>NUCLEOTIDE SEQUENCE [LARGE SCALE GENOMIC DNA]</scope>
    <source>
        <strain evidence="1 2">LMG 2657</strain>
    </source>
</reference>
<comment type="caution">
    <text evidence="1">The sequence shown here is derived from an EMBL/GenBank/DDBJ whole genome shotgun (WGS) entry which is preliminary data.</text>
</comment>
<gene>
    <name evidence="1" type="ORF">HA50_07085</name>
</gene>
<evidence type="ECO:0000313" key="2">
    <source>
        <dbReference type="Proteomes" id="UP000193749"/>
    </source>
</evidence>
<proteinExistence type="predicted"/>
<dbReference type="EMBL" id="MLJI01000001">
    <property type="protein sequence ID" value="ORM93120.1"/>
    <property type="molecule type" value="Genomic_DNA"/>
</dbReference>